<keyword evidence="2 7" id="KW-0819">tRNA processing</keyword>
<evidence type="ECO:0000256" key="2">
    <source>
        <dbReference type="ARBA" id="ARBA00022694"/>
    </source>
</evidence>
<dbReference type="InterPro" id="IPR014721">
    <property type="entry name" value="Ribsml_uS5_D2-typ_fold_subgr"/>
</dbReference>
<protein>
    <recommendedName>
        <fullName evidence="7 8">Ribonuclease P protein component</fullName>
        <shortName evidence="7">RNase P protein</shortName>
        <shortName evidence="7">RNaseP protein</shortName>
        <ecNumber evidence="7 8">3.1.26.5</ecNumber>
    </recommendedName>
    <alternativeName>
        <fullName evidence="7">Protein C5</fullName>
    </alternativeName>
</protein>
<dbReference type="InterPro" id="IPR020568">
    <property type="entry name" value="Ribosomal_Su5_D2-typ_SF"/>
</dbReference>
<evidence type="ECO:0000256" key="7">
    <source>
        <dbReference type="HAMAP-Rule" id="MF_00227"/>
    </source>
</evidence>
<keyword evidence="5 7" id="KW-0378">Hydrolase</keyword>
<proteinExistence type="inferred from homology"/>
<comment type="similarity">
    <text evidence="7">Belongs to the RnpA family.</text>
</comment>
<dbReference type="InterPro" id="IPR020539">
    <property type="entry name" value="RNase_P_CS"/>
</dbReference>
<dbReference type="GO" id="GO:0001682">
    <property type="term" value="P:tRNA 5'-leader removal"/>
    <property type="evidence" value="ECO:0007669"/>
    <property type="project" value="UniProtKB-UniRule"/>
</dbReference>
<gene>
    <name evidence="7" type="primary">rnpA</name>
    <name evidence="10" type="ORF">BECKLFY1418B_GA0070995_101633</name>
</gene>
<dbReference type="Gene3D" id="3.30.230.10">
    <property type="match status" value="1"/>
</dbReference>
<evidence type="ECO:0000256" key="8">
    <source>
        <dbReference type="NCBIfam" id="TIGR00188"/>
    </source>
</evidence>
<sequence length="135" mass="15696">MNPMPASSQDSSSQGHPVSNDFPRFLRLRHKRDYARVFDAPCRSVDAIAVVLGRRNDQGVPRLGLAISKRRVRRAVARNRIKRLTRESFRTHRRQLQDLDVVIIAKAAMESIETADFFRSLERHWKKIRNRCDSS</sequence>
<evidence type="ECO:0000256" key="6">
    <source>
        <dbReference type="ARBA" id="ARBA00022884"/>
    </source>
</evidence>
<evidence type="ECO:0000256" key="9">
    <source>
        <dbReference type="SAM" id="MobiDB-lite"/>
    </source>
</evidence>
<organism evidence="10">
    <name type="scientific">Candidatus Kentrum sp. LFY</name>
    <dbReference type="NCBI Taxonomy" id="2126342"/>
    <lineage>
        <taxon>Bacteria</taxon>
        <taxon>Pseudomonadati</taxon>
        <taxon>Pseudomonadota</taxon>
        <taxon>Gammaproteobacteria</taxon>
        <taxon>Candidatus Kentrum</taxon>
    </lineage>
</organism>
<name>A0A450UBM0_9GAMM</name>
<keyword evidence="6 7" id="KW-0694">RNA-binding</keyword>
<dbReference type="InterPro" id="IPR000100">
    <property type="entry name" value="RNase_P"/>
</dbReference>
<comment type="subunit">
    <text evidence="7">Consists of a catalytic RNA component (M1 or rnpB) and a protein subunit.</text>
</comment>
<evidence type="ECO:0000256" key="1">
    <source>
        <dbReference type="ARBA" id="ARBA00002663"/>
    </source>
</evidence>
<dbReference type="GO" id="GO:0042781">
    <property type="term" value="F:3'-tRNA processing endoribonuclease activity"/>
    <property type="evidence" value="ECO:0007669"/>
    <property type="project" value="TreeGrafter"/>
</dbReference>
<accession>A0A450UBM0</accession>
<comment type="function">
    <text evidence="1 7">RNaseP catalyzes the removal of the 5'-leader sequence from pre-tRNA to produce the mature 5'-terminus. It can also cleave other RNA substrates such as 4.5S RNA. The protein component plays an auxiliary but essential role in vivo by binding to the 5'-leader sequence and broadening the substrate specificity of the ribozyme.</text>
</comment>
<dbReference type="GO" id="GO:0004526">
    <property type="term" value="F:ribonuclease P activity"/>
    <property type="evidence" value="ECO:0007669"/>
    <property type="project" value="UniProtKB-UniRule"/>
</dbReference>
<dbReference type="PANTHER" id="PTHR33992:SF1">
    <property type="entry name" value="RIBONUCLEASE P PROTEIN COMPONENT"/>
    <property type="match status" value="1"/>
</dbReference>
<dbReference type="PROSITE" id="PS00648">
    <property type="entry name" value="RIBONUCLEASE_P"/>
    <property type="match status" value="1"/>
</dbReference>
<evidence type="ECO:0000313" key="10">
    <source>
        <dbReference type="EMBL" id="VFJ89640.1"/>
    </source>
</evidence>
<dbReference type="PANTHER" id="PTHR33992">
    <property type="entry name" value="RIBONUCLEASE P PROTEIN COMPONENT"/>
    <property type="match status" value="1"/>
</dbReference>
<feature type="region of interest" description="Disordered" evidence="9">
    <location>
        <begin position="1"/>
        <end position="20"/>
    </location>
</feature>
<dbReference type="HAMAP" id="MF_00227">
    <property type="entry name" value="RNase_P"/>
    <property type="match status" value="1"/>
</dbReference>
<keyword evidence="3 7" id="KW-0540">Nuclease</keyword>
<evidence type="ECO:0000256" key="3">
    <source>
        <dbReference type="ARBA" id="ARBA00022722"/>
    </source>
</evidence>
<dbReference type="NCBIfam" id="TIGR00188">
    <property type="entry name" value="rnpA"/>
    <property type="match status" value="1"/>
</dbReference>
<dbReference type="SUPFAM" id="SSF54211">
    <property type="entry name" value="Ribosomal protein S5 domain 2-like"/>
    <property type="match status" value="1"/>
</dbReference>
<dbReference type="AlphaFoldDB" id="A0A450UBM0"/>
<feature type="compositionally biased region" description="Polar residues" evidence="9">
    <location>
        <begin position="1"/>
        <end position="17"/>
    </location>
</feature>
<dbReference type="GO" id="GO:0030677">
    <property type="term" value="C:ribonuclease P complex"/>
    <property type="evidence" value="ECO:0007669"/>
    <property type="project" value="TreeGrafter"/>
</dbReference>
<comment type="catalytic activity">
    <reaction evidence="7">
        <text>Endonucleolytic cleavage of RNA, removing 5'-extranucleotides from tRNA precursor.</text>
        <dbReference type="EC" id="3.1.26.5"/>
    </reaction>
</comment>
<evidence type="ECO:0000256" key="5">
    <source>
        <dbReference type="ARBA" id="ARBA00022801"/>
    </source>
</evidence>
<keyword evidence="4 7" id="KW-0255">Endonuclease</keyword>
<dbReference type="EMBL" id="CAADFF010000016">
    <property type="protein sequence ID" value="VFJ89640.1"/>
    <property type="molecule type" value="Genomic_DNA"/>
</dbReference>
<reference evidence="10" key="1">
    <citation type="submission" date="2019-02" db="EMBL/GenBank/DDBJ databases">
        <authorList>
            <person name="Gruber-Vodicka R. H."/>
            <person name="Seah K. B. B."/>
        </authorList>
    </citation>
    <scope>NUCLEOTIDE SEQUENCE</scope>
    <source>
        <strain evidence="10">BECK_M7</strain>
    </source>
</reference>
<dbReference type="EC" id="3.1.26.5" evidence="7 8"/>
<dbReference type="GO" id="GO:0000049">
    <property type="term" value="F:tRNA binding"/>
    <property type="evidence" value="ECO:0007669"/>
    <property type="project" value="UniProtKB-UniRule"/>
</dbReference>
<dbReference type="Pfam" id="PF00825">
    <property type="entry name" value="Ribonuclease_P"/>
    <property type="match status" value="1"/>
</dbReference>
<evidence type="ECO:0000256" key="4">
    <source>
        <dbReference type="ARBA" id="ARBA00022759"/>
    </source>
</evidence>